<dbReference type="InterPro" id="IPR039422">
    <property type="entry name" value="MarR/SlyA-like"/>
</dbReference>
<keyword evidence="3" id="KW-1185">Reference proteome</keyword>
<proteinExistence type="predicted"/>
<dbReference type="PANTHER" id="PTHR33164:SF43">
    <property type="entry name" value="HTH-TYPE TRANSCRIPTIONAL REPRESSOR YETL"/>
    <property type="match status" value="1"/>
</dbReference>
<dbReference type="InterPro" id="IPR000835">
    <property type="entry name" value="HTH_MarR-typ"/>
</dbReference>
<name>A0ABT0ZQR0_9LACO</name>
<dbReference type="GO" id="GO:0003677">
    <property type="term" value="F:DNA binding"/>
    <property type="evidence" value="ECO:0007669"/>
    <property type="project" value="UniProtKB-KW"/>
</dbReference>
<comment type="caution">
    <text evidence="2">The sequence shown here is derived from an EMBL/GenBank/DDBJ whole genome shotgun (WGS) entry which is preliminary data.</text>
</comment>
<organism evidence="2 3">
    <name type="scientific">Fructobacillus apis</name>
    <dbReference type="NCBI Taxonomy" id="2935017"/>
    <lineage>
        <taxon>Bacteria</taxon>
        <taxon>Bacillati</taxon>
        <taxon>Bacillota</taxon>
        <taxon>Bacilli</taxon>
        <taxon>Lactobacillales</taxon>
        <taxon>Lactobacillaceae</taxon>
        <taxon>Fructobacillus</taxon>
    </lineage>
</organism>
<dbReference type="InterPro" id="IPR036388">
    <property type="entry name" value="WH-like_DNA-bd_sf"/>
</dbReference>
<evidence type="ECO:0000313" key="3">
    <source>
        <dbReference type="Proteomes" id="UP001523234"/>
    </source>
</evidence>
<dbReference type="PROSITE" id="PS50995">
    <property type="entry name" value="HTH_MARR_2"/>
    <property type="match status" value="1"/>
</dbReference>
<evidence type="ECO:0000259" key="1">
    <source>
        <dbReference type="PROSITE" id="PS50995"/>
    </source>
</evidence>
<gene>
    <name evidence="2" type="ORF">NFX39_04405</name>
</gene>
<reference evidence="2 3" key="1">
    <citation type="submission" date="2022-06" db="EMBL/GenBank/DDBJ databases">
        <title>Fructobacillus taiwanensis sp. nov., isolated from the honeybee.</title>
        <authorList>
            <person name="Chen Y.-S."/>
            <person name="Wang L.-T."/>
            <person name="Lee Y.-S."/>
            <person name="Chang Y.-C."/>
            <person name="Wu H.-C."/>
            <person name="Liao C.-Y."/>
            <person name="Chen W.-H."/>
            <person name="Deng J.-N."/>
            <person name="Wang Y.-H."/>
        </authorList>
    </citation>
    <scope>NUCLEOTIDE SEQUENCE [LARGE SCALE GENOMIC DNA]</scope>
    <source>
        <strain evidence="2 3">W13</strain>
    </source>
</reference>
<dbReference type="Pfam" id="PF13463">
    <property type="entry name" value="HTH_27"/>
    <property type="match status" value="1"/>
</dbReference>
<accession>A0ABT0ZQR0</accession>
<dbReference type="InterPro" id="IPR036390">
    <property type="entry name" value="WH_DNA-bd_sf"/>
</dbReference>
<keyword evidence="2" id="KW-0238">DNA-binding</keyword>
<dbReference type="Gene3D" id="1.10.10.10">
    <property type="entry name" value="Winged helix-like DNA-binding domain superfamily/Winged helix DNA-binding domain"/>
    <property type="match status" value="1"/>
</dbReference>
<dbReference type="EMBL" id="JAMWYK010000004">
    <property type="protein sequence ID" value="MCO0832332.1"/>
    <property type="molecule type" value="Genomic_DNA"/>
</dbReference>
<dbReference type="PANTHER" id="PTHR33164">
    <property type="entry name" value="TRANSCRIPTIONAL REGULATOR, MARR FAMILY"/>
    <property type="match status" value="1"/>
</dbReference>
<feature type="domain" description="HTH marR-type" evidence="1">
    <location>
        <begin position="5"/>
        <end position="147"/>
    </location>
</feature>
<sequence length="147" mass="17008">MTKSHEELISDYQRSTSQAFFALYTDWFRQTKSQLRRLDLTHPQVQVLSTVEALSMENDEVTQAMVAKAADIDPMTASAIITKLAREDFLDRFPGKKNPRSKAIRLTQHGQDNLEKALVVMADFDKDYWKDQNPNRQDLIQSFKTKI</sequence>
<protein>
    <submittedName>
        <fullName evidence="2">Winged helix DNA-binding protein</fullName>
    </submittedName>
</protein>
<dbReference type="Proteomes" id="UP001523234">
    <property type="component" value="Unassembled WGS sequence"/>
</dbReference>
<evidence type="ECO:0000313" key="2">
    <source>
        <dbReference type="EMBL" id="MCO0832332.1"/>
    </source>
</evidence>
<dbReference type="RefSeq" id="WP_252443388.1">
    <property type="nucleotide sequence ID" value="NZ_JAMWYK010000004.1"/>
</dbReference>
<dbReference type="SUPFAM" id="SSF46785">
    <property type="entry name" value="Winged helix' DNA-binding domain"/>
    <property type="match status" value="1"/>
</dbReference>
<dbReference type="SMART" id="SM00347">
    <property type="entry name" value="HTH_MARR"/>
    <property type="match status" value="1"/>
</dbReference>